<dbReference type="Pfam" id="PF09084">
    <property type="entry name" value="NMT1"/>
    <property type="match status" value="1"/>
</dbReference>
<geneLocation type="plasmid" evidence="6">
    <name>pA81</name>
</geneLocation>
<sequence>MRAFARMLAGLILSGGVLSCGVASAEKALEVIVFPGGFNWPIWVAQNKGYFQQQGVSVNVTPTPSSSYQLSNLIDGKYDIAMTAIDNLIAYREGQGEVDKVGTDLVAVMGADRGFLKLVTVPEVKTVSDLKGRTLSVDARNTGYALVLFELLDRAGLREPDFQVERAGGVMQRFKDLMDKKHAGTMLISPFEVQPLANGYNVLATASQALGSYQGLVAGTRLSWAEDNREKLVGYIRAYINGVEWLYDPANKEEAITIYQSNMRNADKQSAETAYRILLDPETGMQRKAQIEMDGVAQVLSLRSKWGRPQKTLTDPSKYYDNRFYQLATQ</sequence>
<keyword evidence="3 4" id="KW-0732">Signal</keyword>
<feature type="domain" description="SsuA/THI5-like" evidence="5">
    <location>
        <begin position="41"/>
        <end position="248"/>
    </location>
</feature>
<dbReference type="EMBL" id="AJ515144">
    <property type="protein sequence ID" value="CAI47837.1"/>
    <property type="molecule type" value="Genomic_DNA"/>
</dbReference>
<comment type="subcellular location">
    <subcellularLocation>
        <location evidence="1">Periplasm</location>
    </subcellularLocation>
</comment>
<feature type="chain" id="PRO_5004256413" evidence="4">
    <location>
        <begin position="26"/>
        <end position="330"/>
    </location>
</feature>
<evidence type="ECO:0000313" key="6">
    <source>
        <dbReference type="EMBL" id="CAI47837.1"/>
    </source>
</evidence>
<keyword evidence="6" id="KW-0449">Lipoprotein</keyword>
<feature type="signal peptide" evidence="4">
    <location>
        <begin position="1"/>
        <end position="25"/>
    </location>
</feature>
<accession>Q5GRD1</accession>
<keyword evidence="6" id="KW-0614">Plasmid</keyword>
<dbReference type="GO" id="GO:0042597">
    <property type="term" value="C:periplasmic space"/>
    <property type="evidence" value="ECO:0007669"/>
    <property type="project" value="UniProtKB-SubCell"/>
</dbReference>
<proteinExistence type="inferred from homology"/>
<dbReference type="GO" id="GO:0042918">
    <property type="term" value="P:alkanesulfonate transmembrane transport"/>
    <property type="evidence" value="ECO:0007669"/>
    <property type="project" value="TreeGrafter"/>
</dbReference>
<reference evidence="6" key="1">
    <citation type="journal article" date="2004" name="Int. Biodeterior. Biodegradation">
        <title>Chlorocatechol catabolic enzymes from Achromobacter xylosoxidans A8.</title>
        <authorList>
            <person name="Jencova V."/>
            <person name="Strnad H."/>
            <person name="Chodora Z."/>
            <person name="Ulbrich P."/>
            <person name="Hickey W.J."/>
            <person name="Paces V."/>
        </authorList>
    </citation>
    <scope>NUCLEOTIDE SEQUENCE [LARGE SCALE GENOMIC DNA]</scope>
    <source>
        <strain evidence="6">A8</strain>
        <plasmid evidence="6">pA81</plasmid>
    </source>
</reference>
<evidence type="ECO:0000259" key="5">
    <source>
        <dbReference type="Pfam" id="PF09084"/>
    </source>
</evidence>
<dbReference type="AlphaFoldDB" id="Q5GRD1"/>
<dbReference type="PANTHER" id="PTHR30024">
    <property type="entry name" value="ALIPHATIC SULFONATES-BINDING PROTEIN-RELATED"/>
    <property type="match status" value="1"/>
</dbReference>
<comment type="similarity">
    <text evidence="2">Belongs to the bacterial solute-binding protein SsuA/TauA family.</text>
</comment>
<dbReference type="PROSITE" id="PS51257">
    <property type="entry name" value="PROKAR_LIPOPROTEIN"/>
    <property type="match status" value="1"/>
</dbReference>
<evidence type="ECO:0000256" key="1">
    <source>
        <dbReference type="ARBA" id="ARBA00004418"/>
    </source>
</evidence>
<evidence type="ECO:0000256" key="2">
    <source>
        <dbReference type="ARBA" id="ARBA00010742"/>
    </source>
</evidence>
<organism evidence="6">
    <name type="scientific">Achromobacter xylosoxidans (strain A8)</name>
    <dbReference type="NCBI Taxonomy" id="762376"/>
    <lineage>
        <taxon>Bacteria</taxon>
        <taxon>Pseudomonadati</taxon>
        <taxon>Pseudomonadota</taxon>
        <taxon>Betaproteobacteria</taxon>
        <taxon>Burkholderiales</taxon>
        <taxon>Alcaligenaceae</taxon>
        <taxon>Achromobacter</taxon>
    </lineage>
</organism>
<evidence type="ECO:0000256" key="3">
    <source>
        <dbReference type="ARBA" id="ARBA00022729"/>
    </source>
</evidence>
<dbReference type="PANTHER" id="PTHR30024:SF47">
    <property type="entry name" value="TAURINE-BINDING PERIPLASMIC PROTEIN"/>
    <property type="match status" value="1"/>
</dbReference>
<dbReference type="InterPro" id="IPR015168">
    <property type="entry name" value="SsuA/THI5"/>
</dbReference>
<evidence type="ECO:0000256" key="4">
    <source>
        <dbReference type="SAM" id="SignalP"/>
    </source>
</evidence>
<dbReference type="Gene3D" id="3.40.190.10">
    <property type="entry name" value="Periplasmic binding protein-like II"/>
    <property type="match status" value="2"/>
</dbReference>
<dbReference type="SUPFAM" id="SSF53850">
    <property type="entry name" value="Periplasmic binding protein-like II"/>
    <property type="match status" value="1"/>
</dbReference>
<name>Q5GRD1_ACHXA</name>
<protein>
    <submittedName>
        <fullName evidence="6">Hypothetical lipoprotein</fullName>
    </submittedName>
</protein>
<reference evidence="6" key="2">
    <citation type="submission" date="2005-01" db="EMBL/GenBank/DDBJ databases">
        <title>Analysis of large plasmid from chlorobenzoic acids degrading strain Achromobacter xylosoxidans A8.</title>
        <authorList>
            <person name="Jencova V."/>
        </authorList>
    </citation>
    <scope>NUCLEOTIDE SEQUENCE</scope>
    <source>
        <strain evidence="6">A8</strain>
        <plasmid evidence="6">pA81</plasmid>
    </source>
</reference>